<evidence type="ECO:0000313" key="1">
    <source>
        <dbReference type="EMBL" id="KAI5426170.1"/>
    </source>
</evidence>
<evidence type="ECO:0000313" key="2">
    <source>
        <dbReference type="Proteomes" id="UP001058974"/>
    </source>
</evidence>
<accession>A0A9D5B149</accession>
<sequence>MLKNILLLLERGLRYIKLYCDNSSTVFYAKNNKTSSGSKHLELKYLTIKDLVKKNDIVVEYIDTDFMLAGPLTKGLRPIVLNNHVESMGIVSSFDVLVLLRPLCLWSRLVWSSRHGHNFELDFFGISISMVNAVLELRYDFKLGVVWTTVSVIGAILELRHYGL</sequence>
<keyword evidence="2" id="KW-1185">Reference proteome</keyword>
<proteinExistence type="predicted"/>
<protein>
    <recommendedName>
        <fullName evidence="3">Retrovirus-related Pol polyprotein from transposon TNT 1-94</fullName>
    </recommendedName>
</protein>
<reference evidence="1 2" key="1">
    <citation type="journal article" date="2022" name="Nat. Genet.">
        <title>Improved pea reference genome and pan-genome highlight genomic features and evolutionary characteristics.</title>
        <authorList>
            <person name="Yang T."/>
            <person name="Liu R."/>
            <person name="Luo Y."/>
            <person name="Hu S."/>
            <person name="Wang D."/>
            <person name="Wang C."/>
            <person name="Pandey M.K."/>
            <person name="Ge S."/>
            <person name="Xu Q."/>
            <person name="Li N."/>
            <person name="Li G."/>
            <person name="Huang Y."/>
            <person name="Saxena R.K."/>
            <person name="Ji Y."/>
            <person name="Li M."/>
            <person name="Yan X."/>
            <person name="He Y."/>
            <person name="Liu Y."/>
            <person name="Wang X."/>
            <person name="Xiang C."/>
            <person name="Varshney R.K."/>
            <person name="Ding H."/>
            <person name="Gao S."/>
            <person name="Zong X."/>
        </authorList>
    </citation>
    <scope>NUCLEOTIDE SEQUENCE [LARGE SCALE GENOMIC DNA]</scope>
    <source>
        <strain evidence="1 2">cv. Zhongwan 6</strain>
    </source>
</reference>
<dbReference type="EMBL" id="JAMSHJ010000003">
    <property type="protein sequence ID" value="KAI5426170.1"/>
    <property type="molecule type" value="Genomic_DNA"/>
</dbReference>
<dbReference type="Gramene" id="Psat03G0184700-T1">
    <property type="protein sequence ID" value="KAI5426170.1"/>
    <property type="gene ID" value="KIW84_031847"/>
</dbReference>
<dbReference type="CDD" id="cd09272">
    <property type="entry name" value="RNase_HI_RT_Ty1"/>
    <property type="match status" value="1"/>
</dbReference>
<evidence type="ECO:0008006" key="3">
    <source>
        <dbReference type="Google" id="ProtNLM"/>
    </source>
</evidence>
<organism evidence="1 2">
    <name type="scientific">Pisum sativum</name>
    <name type="common">Garden pea</name>
    <name type="synonym">Lathyrus oleraceus</name>
    <dbReference type="NCBI Taxonomy" id="3888"/>
    <lineage>
        <taxon>Eukaryota</taxon>
        <taxon>Viridiplantae</taxon>
        <taxon>Streptophyta</taxon>
        <taxon>Embryophyta</taxon>
        <taxon>Tracheophyta</taxon>
        <taxon>Spermatophyta</taxon>
        <taxon>Magnoliopsida</taxon>
        <taxon>eudicotyledons</taxon>
        <taxon>Gunneridae</taxon>
        <taxon>Pentapetalae</taxon>
        <taxon>rosids</taxon>
        <taxon>fabids</taxon>
        <taxon>Fabales</taxon>
        <taxon>Fabaceae</taxon>
        <taxon>Papilionoideae</taxon>
        <taxon>50 kb inversion clade</taxon>
        <taxon>NPAAA clade</taxon>
        <taxon>Hologalegina</taxon>
        <taxon>IRL clade</taxon>
        <taxon>Fabeae</taxon>
        <taxon>Lathyrus</taxon>
    </lineage>
</organism>
<comment type="caution">
    <text evidence="1">The sequence shown here is derived from an EMBL/GenBank/DDBJ whole genome shotgun (WGS) entry which is preliminary data.</text>
</comment>
<gene>
    <name evidence="1" type="ORF">KIW84_031847</name>
</gene>
<dbReference type="Proteomes" id="UP001058974">
    <property type="component" value="Chromosome 3"/>
</dbReference>
<name>A0A9D5B149_PEA</name>
<dbReference type="AlphaFoldDB" id="A0A9D5B149"/>